<organism evidence="2 3">
    <name type="scientific">Sporothrix curviconia</name>
    <dbReference type="NCBI Taxonomy" id="1260050"/>
    <lineage>
        <taxon>Eukaryota</taxon>
        <taxon>Fungi</taxon>
        <taxon>Dikarya</taxon>
        <taxon>Ascomycota</taxon>
        <taxon>Pezizomycotina</taxon>
        <taxon>Sordariomycetes</taxon>
        <taxon>Sordariomycetidae</taxon>
        <taxon>Ophiostomatales</taxon>
        <taxon>Ophiostomataceae</taxon>
        <taxon>Sporothrix</taxon>
    </lineage>
</organism>
<evidence type="ECO:0000313" key="2">
    <source>
        <dbReference type="EMBL" id="CAK7217768.1"/>
    </source>
</evidence>
<keyword evidence="3" id="KW-1185">Reference proteome</keyword>
<gene>
    <name evidence="2" type="ORF">SCUCBS95973_003256</name>
</gene>
<reference evidence="2 3" key="1">
    <citation type="submission" date="2024-01" db="EMBL/GenBank/DDBJ databases">
        <authorList>
            <person name="Allen C."/>
            <person name="Tagirdzhanova G."/>
        </authorList>
    </citation>
    <scope>NUCLEOTIDE SEQUENCE [LARGE SCALE GENOMIC DNA]</scope>
</reference>
<comment type="caution">
    <text evidence="2">The sequence shown here is derived from an EMBL/GenBank/DDBJ whole genome shotgun (WGS) entry which is preliminary data.</text>
</comment>
<sequence>MPGSFAEERAKDEAYEQRRLQSMVPPVPAPLRKAPVDVHSIAYETVKAAWVRWGIWDPRWTVMPGLRWMHEEPFNKFLERRLAEEDGGEWVDDDGEVNERDEEEEGEEPAW</sequence>
<evidence type="ECO:0000256" key="1">
    <source>
        <dbReference type="SAM" id="MobiDB-lite"/>
    </source>
</evidence>
<dbReference type="Proteomes" id="UP001642405">
    <property type="component" value="Unassembled WGS sequence"/>
</dbReference>
<evidence type="ECO:0000313" key="3">
    <source>
        <dbReference type="Proteomes" id="UP001642405"/>
    </source>
</evidence>
<proteinExistence type="predicted"/>
<accession>A0ABP0BDW7</accession>
<name>A0ABP0BDW7_9PEZI</name>
<dbReference type="EMBL" id="CAWUHB010000014">
    <property type="protein sequence ID" value="CAK7217768.1"/>
    <property type="molecule type" value="Genomic_DNA"/>
</dbReference>
<protein>
    <submittedName>
        <fullName evidence="2">Uncharacterized protein</fullName>
    </submittedName>
</protein>
<feature type="region of interest" description="Disordered" evidence="1">
    <location>
        <begin position="85"/>
        <end position="111"/>
    </location>
</feature>